<comment type="caution">
    <text evidence="6">The sequence shown here is derived from an EMBL/GenBank/DDBJ whole genome shotgun (WGS) entry which is preliminary data.</text>
</comment>
<dbReference type="EMBL" id="RBIQ01000008">
    <property type="protein sequence ID" value="RKR12895.1"/>
    <property type="molecule type" value="Genomic_DNA"/>
</dbReference>
<dbReference type="InterPro" id="IPR039425">
    <property type="entry name" value="RNA_pol_sigma-70-like"/>
</dbReference>
<dbReference type="InterPro" id="IPR014284">
    <property type="entry name" value="RNA_pol_sigma-70_dom"/>
</dbReference>
<keyword evidence="3" id="KW-0731">Sigma factor</keyword>
<proteinExistence type="inferred from homology"/>
<evidence type="ECO:0000313" key="6">
    <source>
        <dbReference type="EMBL" id="RKR12895.1"/>
    </source>
</evidence>
<dbReference type="OrthoDB" id="9150024at2"/>
<dbReference type="InterPro" id="IPR013325">
    <property type="entry name" value="RNA_pol_sigma_r2"/>
</dbReference>
<dbReference type="InterPro" id="IPR036388">
    <property type="entry name" value="WH-like_DNA-bd_sf"/>
</dbReference>
<feature type="domain" description="RNA polymerase sigma factor 70 region 4 type 2" evidence="5">
    <location>
        <begin position="125"/>
        <end position="176"/>
    </location>
</feature>
<dbReference type="GO" id="GO:0006352">
    <property type="term" value="P:DNA-templated transcription initiation"/>
    <property type="evidence" value="ECO:0007669"/>
    <property type="project" value="InterPro"/>
</dbReference>
<dbReference type="CDD" id="cd06171">
    <property type="entry name" value="Sigma70_r4"/>
    <property type="match status" value="1"/>
</dbReference>
<dbReference type="SUPFAM" id="SSF88659">
    <property type="entry name" value="Sigma3 and sigma4 domains of RNA polymerase sigma factors"/>
    <property type="match status" value="1"/>
</dbReference>
<dbReference type="Pfam" id="PF08281">
    <property type="entry name" value="Sigma70_r4_2"/>
    <property type="match status" value="1"/>
</dbReference>
<sequence length="191" mass="22341">MEISSEKSLWYLFIEGDLNAFSSLFKHFYPMLHNYGLKISGNTELTEDSLQSFFVYLHEHRHTIGNVTNIKAYLFISYRRSLLNNLKKERKYTSYDDSNILESNFSLSIEELSTKQETFKLKSVILIKLLNSLSAREREAIYLKYYSDLNTKEIAEVMDITYQSVLNTLQKAFTKLRNTSESSLIQNILNS</sequence>
<keyword evidence="4" id="KW-0804">Transcription</keyword>
<dbReference type="SUPFAM" id="SSF88946">
    <property type="entry name" value="Sigma2 domain of RNA polymerase sigma factors"/>
    <property type="match status" value="1"/>
</dbReference>
<evidence type="ECO:0000259" key="5">
    <source>
        <dbReference type="Pfam" id="PF08281"/>
    </source>
</evidence>
<evidence type="ECO:0000256" key="3">
    <source>
        <dbReference type="ARBA" id="ARBA00023082"/>
    </source>
</evidence>
<protein>
    <submittedName>
        <fullName evidence="6">RNA polymerase sigma factor (Sigma-70 family)</fullName>
    </submittedName>
</protein>
<dbReference type="PANTHER" id="PTHR43133:SF46">
    <property type="entry name" value="RNA POLYMERASE SIGMA-70 FACTOR ECF SUBFAMILY"/>
    <property type="match status" value="1"/>
</dbReference>
<keyword evidence="7" id="KW-1185">Reference proteome</keyword>
<gene>
    <name evidence="6" type="ORF">CLV91_1607</name>
</gene>
<dbReference type="AlphaFoldDB" id="A0A495E7H4"/>
<evidence type="ECO:0000313" key="7">
    <source>
        <dbReference type="Proteomes" id="UP000269412"/>
    </source>
</evidence>
<evidence type="ECO:0000256" key="4">
    <source>
        <dbReference type="ARBA" id="ARBA00023163"/>
    </source>
</evidence>
<dbReference type="Gene3D" id="1.10.1740.10">
    <property type="match status" value="1"/>
</dbReference>
<reference evidence="6 7" key="1">
    <citation type="submission" date="2018-10" db="EMBL/GenBank/DDBJ databases">
        <title>Genomic Encyclopedia of Archaeal and Bacterial Type Strains, Phase II (KMG-II): from individual species to whole genera.</title>
        <authorList>
            <person name="Goeker M."/>
        </authorList>
    </citation>
    <scope>NUCLEOTIDE SEQUENCE [LARGE SCALE GENOMIC DNA]</scope>
    <source>
        <strain evidence="6 7">DSM 25230</strain>
    </source>
</reference>
<name>A0A495E7H4_9FLAO</name>
<keyword evidence="2" id="KW-0805">Transcription regulation</keyword>
<dbReference type="GO" id="GO:0003677">
    <property type="term" value="F:DNA binding"/>
    <property type="evidence" value="ECO:0007669"/>
    <property type="project" value="InterPro"/>
</dbReference>
<dbReference type="GO" id="GO:0016987">
    <property type="term" value="F:sigma factor activity"/>
    <property type="evidence" value="ECO:0007669"/>
    <property type="project" value="UniProtKB-KW"/>
</dbReference>
<evidence type="ECO:0000256" key="1">
    <source>
        <dbReference type="ARBA" id="ARBA00010641"/>
    </source>
</evidence>
<accession>A0A495E7H4</accession>
<evidence type="ECO:0000256" key="2">
    <source>
        <dbReference type="ARBA" id="ARBA00023015"/>
    </source>
</evidence>
<organism evidence="6 7">
    <name type="scientific">Maribacter vaceletii</name>
    <dbReference type="NCBI Taxonomy" id="1206816"/>
    <lineage>
        <taxon>Bacteria</taxon>
        <taxon>Pseudomonadati</taxon>
        <taxon>Bacteroidota</taxon>
        <taxon>Flavobacteriia</taxon>
        <taxon>Flavobacteriales</taxon>
        <taxon>Flavobacteriaceae</taxon>
        <taxon>Maribacter</taxon>
    </lineage>
</organism>
<dbReference type="InterPro" id="IPR013324">
    <property type="entry name" value="RNA_pol_sigma_r3/r4-like"/>
</dbReference>
<dbReference type="Gene3D" id="1.10.10.10">
    <property type="entry name" value="Winged helix-like DNA-binding domain superfamily/Winged helix DNA-binding domain"/>
    <property type="match status" value="1"/>
</dbReference>
<dbReference type="NCBIfam" id="TIGR02937">
    <property type="entry name" value="sigma70-ECF"/>
    <property type="match status" value="1"/>
</dbReference>
<dbReference type="RefSeq" id="WP_121066065.1">
    <property type="nucleotide sequence ID" value="NZ_RBIQ01000008.1"/>
</dbReference>
<comment type="similarity">
    <text evidence="1">Belongs to the sigma-70 factor family. ECF subfamily.</text>
</comment>
<dbReference type="Proteomes" id="UP000269412">
    <property type="component" value="Unassembled WGS sequence"/>
</dbReference>
<dbReference type="PANTHER" id="PTHR43133">
    <property type="entry name" value="RNA POLYMERASE ECF-TYPE SIGMA FACTO"/>
    <property type="match status" value="1"/>
</dbReference>
<dbReference type="InterPro" id="IPR013249">
    <property type="entry name" value="RNA_pol_sigma70_r4_t2"/>
</dbReference>